<evidence type="ECO:0000313" key="2">
    <source>
        <dbReference type="Proteomes" id="UP000585474"/>
    </source>
</evidence>
<dbReference type="EMBL" id="BJWL01000275">
    <property type="protein sequence ID" value="GFS37250.1"/>
    <property type="molecule type" value="Genomic_DNA"/>
</dbReference>
<comment type="caution">
    <text evidence="1">The sequence shown here is derived from an EMBL/GenBank/DDBJ whole genome shotgun (WGS) entry which is preliminary data.</text>
</comment>
<keyword evidence="2" id="KW-1185">Reference proteome</keyword>
<organism evidence="1 2">
    <name type="scientific">Actinidia rufa</name>
    <dbReference type="NCBI Taxonomy" id="165716"/>
    <lineage>
        <taxon>Eukaryota</taxon>
        <taxon>Viridiplantae</taxon>
        <taxon>Streptophyta</taxon>
        <taxon>Embryophyta</taxon>
        <taxon>Tracheophyta</taxon>
        <taxon>Spermatophyta</taxon>
        <taxon>Magnoliopsida</taxon>
        <taxon>eudicotyledons</taxon>
        <taxon>Gunneridae</taxon>
        <taxon>Pentapetalae</taxon>
        <taxon>asterids</taxon>
        <taxon>Ericales</taxon>
        <taxon>Actinidiaceae</taxon>
        <taxon>Actinidia</taxon>
    </lineage>
</organism>
<dbReference type="AlphaFoldDB" id="A0A7J0DLA8"/>
<name>A0A7J0DLA8_9ERIC</name>
<accession>A0A7J0DLA8</accession>
<protein>
    <submittedName>
        <fullName evidence="1">Uncharacterized protein</fullName>
    </submittedName>
</protein>
<sequence>MCYCLAKTTARFLTFEISGIIVKGVYELWGEGSTHEELEEALNDTLMTVVIIDLQLLLYLDVSRDDNKIAQQSRLPHPPQTLGWVCLSLISVRGEFGVKKQEPNWSERGQE</sequence>
<dbReference type="Proteomes" id="UP000585474">
    <property type="component" value="Unassembled WGS sequence"/>
</dbReference>
<reference evidence="2" key="1">
    <citation type="submission" date="2019-07" db="EMBL/GenBank/DDBJ databases">
        <title>De Novo Assembly of kiwifruit Actinidia rufa.</title>
        <authorList>
            <person name="Sugita-Konishi S."/>
            <person name="Sato K."/>
            <person name="Mori E."/>
            <person name="Abe Y."/>
            <person name="Kisaki G."/>
            <person name="Hamano K."/>
            <person name="Suezawa K."/>
            <person name="Otani M."/>
            <person name="Fukuda T."/>
            <person name="Manabe T."/>
            <person name="Gomi K."/>
            <person name="Tabuchi M."/>
            <person name="Akimitsu K."/>
            <person name="Kataoka I."/>
        </authorList>
    </citation>
    <scope>NUCLEOTIDE SEQUENCE [LARGE SCALE GENOMIC DNA]</scope>
    <source>
        <strain evidence="2">cv. Fuchu</strain>
    </source>
</reference>
<gene>
    <name evidence="1" type="ORF">Acr_00g0050880</name>
</gene>
<proteinExistence type="predicted"/>
<evidence type="ECO:0000313" key="1">
    <source>
        <dbReference type="EMBL" id="GFS37250.1"/>
    </source>
</evidence>